<evidence type="ECO:0000256" key="5">
    <source>
        <dbReference type="ARBA" id="ARBA00023136"/>
    </source>
</evidence>
<dbReference type="PANTHER" id="PTHR32309:SF31">
    <property type="entry name" value="CAPSULAR EXOPOLYSACCHARIDE FAMILY"/>
    <property type="match status" value="1"/>
</dbReference>
<dbReference type="InterPro" id="IPR003856">
    <property type="entry name" value="LPS_length_determ_N"/>
</dbReference>
<sequence length="530" mass="60788">MNQSENYLHEFFRIFFANRQLIKRVFLLFAVLTLLIPVFAKQTFEITAEVLVQSKKLPQVDASGGALAPLNDVFVPLTLIDMETESNILRSPALIRRTVEQLYAEGFWQAEETFLQRMITTPLRIHVIDPLREHVIYPARELLGLEVKPVRDTTLDALTLQILEDLEIQTIPGSNVISVVYTAKDPAQGTLLTNRLLDTYLVHRHDLQSNDLPEGFYEQKKAQYQERLNTLEQQRLSLLGGAKAANPDEEITFHLNAINQEEQALNQYRDRELEGRRWLEYLHNSLEVARNAKLNDYSFPYTFSSTLENTTYDDREIRQLGDRLIEQVSQYGLESDIFQADSAPMQTLRAQIQRTRQQFLRVVGNRISEREKSQEIIAGVIAQKSARIDEYKERIRQLQGIQSTLRQLNTETEALHQAFFAYTQRFEESRSSDLLGALSNARILSRPIEPTTASFPVPSKVIPLGLLTGLLLAIALGYIREFFDHRFKHPAQISQQLGLPVLMTIDADNPDLANPHKTGSLPWIRHWATN</sequence>
<dbReference type="InterPro" id="IPR050445">
    <property type="entry name" value="Bact_polysacc_biosynth/exp"/>
</dbReference>
<evidence type="ECO:0000256" key="6">
    <source>
        <dbReference type="SAM" id="Coils"/>
    </source>
</evidence>
<feature type="coiled-coil region" evidence="6">
    <location>
        <begin position="214"/>
        <end position="271"/>
    </location>
</feature>
<keyword evidence="2" id="KW-1003">Cell membrane</keyword>
<evidence type="ECO:0000256" key="2">
    <source>
        <dbReference type="ARBA" id="ARBA00022475"/>
    </source>
</evidence>
<proteinExistence type="predicted"/>
<gene>
    <name evidence="9" type="ORF">H9642_07000</name>
</gene>
<dbReference type="EMBL" id="JACSQG010000002">
    <property type="protein sequence ID" value="MBD7976936.1"/>
    <property type="molecule type" value="Genomic_DNA"/>
</dbReference>
<evidence type="ECO:0000256" key="1">
    <source>
        <dbReference type="ARBA" id="ARBA00004651"/>
    </source>
</evidence>
<evidence type="ECO:0000313" key="10">
    <source>
        <dbReference type="Proteomes" id="UP000611945"/>
    </source>
</evidence>
<comment type="caution">
    <text evidence="9">The sequence shown here is derived from an EMBL/GenBank/DDBJ whole genome shotgun (WGS) entry which is preliminary data.</text>
</comment>
<evidence type="ECO:0000313" key="9">
    <source>
        <dbReference type="EMBL" id="MBD7976936.1"/>
    </source>
</evidence>
<evidence type="ECO:0000256" key="4">
    <source>
        <dbReference type="ARBA" id="ARBA00022989"/>
    </source>
</evidence>
<dbReference type="RefSeq" id="WP_251835703.1">
    <property type="nucleotide sequence ID" value="NZ_JACSQG010000002.1"/>
</dbReference>
<evidence type="ECO:0000259" key="8">
    <source>
        <dbReference type="Pfam" id="PF02706"/>
    </source>
</evidence>
<protein>
    <submittedName>
        <fullName evidence="9">Lipopolysaccharide biosynthesis protein</fullName>
    </submittedName>
</protein>
<evidence type="ECO:0000256" key="3">
    <source>
        <dbReference type="ARBA" id="ARBA00022692"/>
    </source>
</evidence>
<keyword evidence="4 7" id="KW-1133">Transmembrane helix</keyword>
<comment type="subcellular location">
    <subcellularLocation>
        <location evidence="1">Cell membrane</location>
        <topology evidence="1">Multi-pass membrane protein</topology>
    </subcellularLocation>
</comment>
<dbReference type="Proteomes" id="UP000611945">
    <property type="component" value="Unassembled WGS sequence"/>
</dbReference>
<dbReference type="PANTHER" id="PTHR32309">
    <property type="entry name" value="TYROSINE-PROTEIN KINASE"/>
    <property type="match status" value="1"/>
</dbReference>
<keyword evidence="3 7" id="KW-0812">Transmembrane</keyword>
<keyword evidence="6" id="KW-0175">Coiled coil</keyword>
<reference evidence="9 10" key="1">
    <citation type="submission" date="2020-08" db="EMBL/GenBank/DDBJ databases">
        <title>A Genomic Blueprint of the Chicken Gut Microbiome.</title>
        <authorList>
            <person name="Gilroy R."/>
            <person name="Ravi A."/>
            <person name="Getino M."/>
            <person name="Pursley I."/>
            <person name="Horton D.L."/>
            <person name="Alikhan N.-F."/>
            <person name="Baker D."/>
            <person name="Gharbi K."/>
            <person name="Hall N."/>
            <person name="Watson M."/>
            <person name="Adriaenssens E.M."/>
            <person name="Foster-Nyarko E."/>
            <person name="Jarju S."/>
            <person name="Secka A."/>
            <person name="Antonio M."/>
            <person name="Oren A."/>
            <person name="Chaudhuri R."/>
            <person name="La Ragione R.M."/>
            <person name="Hildebrand F."/>
            <person name="Pallen M.J."/>
        </authorList>
    </citation>
    <scope>NUCLEOTIDE SEQUENCE [LARGE SCALE GENOMIC DNA]</scope>
    <source>
        <strain evidence="9 10">Sa2CUA2</strain>
    </source>
</reference>
<keyword evidence="10" id="KW-1185">Reference proteome</keyword>
<evidence type="ECO:0000256" key="7">
    <source>
        <dbReference type="SAM" id="Phobius"/>
    </source>
</evidence>
<accession>A0ABR8TME1</accession>
<keyword evidence="5 7" id="KW-0472">Membrane</keyword>
<dbReference type="Pfam" id="PF02706">
    <property type="entry name" value="Wzz"/>
    <property type="match status" value="1"/>
</dbReference>
<organism evidence="9 10">
    <name type="scientific">Serpens gallinarum</name>
    <dbReference type="NCBI Taxonomy" id="2763075"/>
    <lineage>
        <taxon>Bacteria</taxon>
        <taxon>Pseudomonadati</taxon>
        <taxon>Pseudomonadota</taxon>
        <taxon>Gammaproteobacteria</taxon>
        <taxon>Pseudomonadales</taxon>
        <taxon>Pseudomonadaceae</taxon>
        <taxon>Pseudomonas</taxon>
    </lineage>
</organism>
<name>A0ABR8TME1_9PSED</name>
<feature type="domain" description="Polysaccharide chain length determinant N-terminal" evidence="8">
    <location>
        <begin position="8"/>
        <end position="102"/>
    </location>
</feature>
<feature type="transmembrane region" description="Helical" evidence="7">
    <location>
        <begin position="461"/>
        <end position="479"/>
    </location>
</feature>